<evidence type="ECO:0000256" key="1">
    <source>
        <dbReference type="SAM" id="Phobius"/>
    </source>
</evidence>
<sequence length="202" mass="20842">MLSSITPLGERGRASRWSVTAAAYVISSALAGALLGVLLGALGSVVPDGVLASPVVLGLLALLLLVGAVLDLRAGGHAVPSWHRQVDEAWIGRYRGWVTGVGFGAQLGLGFVTIITSTTTYAVYLCALLASTWWAGGLVGLTFGLVRALPLLGVRRAQSPSDLHDTFRTLRRWAQPVARVAAIALVLSGAVLLAVALTGVPA</sequence>
<keyword evidence="1" id="KW-1133">Transmembrane helix</keyword>
<comment type="caution">
    <text evidence="3">The sequence shown here is derived from an EMBL/GenBank/DDBJ whole genome shotgun (WGS) entry which is preliminary data.</text>
</comment>
<dbReference type="EMBL" id="LQZG01000002">
    <property type="protein sequence ID" value="OAB87399.1"/>
    <property type="molecule type" value="Genomic_DNA"/>
</dbReference>
<dbReference type="Pfam" id="PF13386">
    <property type="entry name" value="DsbD_2"/>
    <property type="match status" value="1"/>
</dbReference>
<keyword evidence="1" id="KW-0812">Transmembrane</keyword>
<organism evidence="3 4">
    <name type="scientific">Janibacter melonis</name>
    <dbReference type="NCBI Taxonomy" id="262209"/>
    <lineage>
        <taxon>Bacteria</taxon>
        <taxon>Bacillati</taxon>
        <taxon>Actinomycetota</taxon>
        <taxon>Actinomycetes</taxon>
        <taxon>Micrococcales</taxon>
        <taxon>Intrasporangiaceae</taxon>
        <taxon>Janibacter</taxon>
    </lineage>
</organism>
<feature type="domain" description="Urease accessory protein UreH-like transmembrane" evidence="2">
    <location>
        <begin position="15"/>
        <end position="190"/>
    </location>
</feature>
<feature type="transmembrane region" description="Helical" evidence="1">
    <location>
        <begin position="21"/>
        <end position="45"/>
    </location>
</feature>
<dbReference type="STRING" id="262209.AWH69_04725"/>
<evidence type="ECO:0000313" key="4">
    <source>
        <dbReference type="Proteomes" id="UP000076976"/>
    </source>
</evidence>
<feature type="transmembrane region" description="Helical" evidence="1">
    <location>
        <begin position="94"/>
        <end position="115"/>
    </location>
</feature>
<name>A0A176QCB6_9MICO</name>
<keyword evidence="4" id="KW-1185">Reference proteome</keyword>
<proteinExistence type="predicted"/>
<dbReference type="AlphaFoldDB" id="A0A176QCB6"/>
<reference evidence="3 4" key="1">
    <citation type="submission" date="2016-01" db="EMBL/GenBank/DDBJ databases">
        <title>Janibacter melonis strain CD11_4 genome sequencing and assembly.</title>
        <authorList>
            <person name="Nair G.R."/>
            <person name="Kaur G."/>
            <person name="Chander A.M."/>
            <person name="Mayilraj S."/>
        </authorList>
    </citation>
    <scope>NUCLEOTIDE SEQUENCE [LARGE SCALE GENOMIC DNA]</scope>
    <source>
        <strain evidence="3 4">CD11-4</strain>
    </source>
</reference>
<feature type="transmembrane region" description="Helical" evidence="1">
    <location>
        <begin position="177"/>
        <end position="200"/>
    </location>
</feature>
<evidence type="ECO:0000259" key="2">
    <source>
        <dbReference type="Pfam" id="PF13386"/>
    </source>
</evidence>
<feature type="transmembrane region" description="Helical" evidence="1">
    <location>
        <begin position="121"/>
        <end position="146"/>
    </location>
</feature>
<dbReference type="Proteomes" id="UP000076976">
    <property type="component" value="Unassembled WGS sequence"/>
</dbReference>
<gene>
    <name evidence="3" type="ORF">AWH69_04725</name>
</gene>
<feature type="transmembrane region" description="Helical" evidence="1">
    <location>
        <begin position="51"/>
        <end position="73"/>
    </location>
</feature>
<keyword evidence="1" id="KW-0472">Membrane</keyword>
<accession>A0A176QCB6</accession>
<evidence type="ECO:0000313" key="3">
    <source>
        <dbReference type="EMBL" id="OAB87399.1"/>
    </source>
</evidence>
<dbReference type="InterPro" id="IPR036259">
    <property type="entry name" value="MFS_trans_sf"/>
</dbReference>
<dbReference type="RefSeq" id="WP_068272544.1">
    <property type="nucleotide sequence ID" value="NZ_LQZG01000002.1"/>
</dbReference>
<dbReference type="InterPro" id="IPR039447">
    <property type="entry name" value="UreH-like_TM_dom"/>
</dbReference>
<protein>
    <recommendedName>
        <fullName evidence="2">Urease accessory protein UreH-like transmembrane domain-containing protein</fullName>
    </recommendedName>
</protein>
<dbReference type="SUPFAM" id="SSF103473">
    <property type="entry name" value="MFS general substrate transporter"/>
    <property type="match status" value="1"/>
</dbReference>